<evidence type="ECO:0000313" key="2">
    <source>
        <dbReference type="EMBL" id="KAD3066763.1"/>
    </source>
</evidence>
<keyword evidence="1" id="KW-0732">Signal</keyword>
<proteinExistence type="predicted"/>
<protein>
    <submittedName>
        <fullName evidence="2">Uncharacterized protein</fullName>
    </submittedName>
</protein>
<organism evidence="2 3">
    <name type="scientific">Mikania micrantha</name>
    <name type="common">bitter vine</name>
    <dbReference type="NCBI Taxonomy" id="192012"/>
    <lineage>
        <taxon>Eukaryota</taxon>
        <taxon>Viridiplantae</taxon>
        <taxon>Streptophyta</taxon>
        <taxon>Embryophyta</taxon>
        <taxon>Tracheophyta</taxon>
        <taxon>Spermatophyta</taxon>
        <taxon>Magnoliopsida</taxon>
        <taxon>eudicotyledons</taxon>
        <taxon>Gunneridae</taxon>
        <taxon>Pentapetalae</taxon>
        <taxon>asterids</taxon>
        <taxon>campanulids</taxon>
        <taxon>Asterales</taxon>
        <taxon>Asteraceae</taxon>
        <taxon>Asteroideae</taxon>
        <taxon>Heliantheae alliance</taxon>
        <taxon>Eupatorieae</taxon>
        <taxon>Mikania</taxon>
    </lineage>
</organism>
<evidence type="ECO:0000256" key="1">
    <source>
        <dbReference type="SAM" id="SignalP"/>
    </source>
</evidence>
<gene>
    <name evidence="2" type="ORF">E3N88_34643</name>
</gene>
<feature type="signal peptide" evidence="1">
    <location>
        <begin position="1"/>
        <end position="27"/>
    </location>
</feature>
<dbReference type="OrthoDB" id="1818604at2759"/>
<dbReference type="AlphaFoldDB" id="A0A5N6M1D8"/>
<keyword evidence="3" id="KW-1185">Reference proteome</keyword>
<comment type="caution">
    <text evidence="2">The sequence shown here is derived from an EMBL/GenBank/DDBJ whole genome shotgun (WGS) entry which is preliminary data.</text>
</comment>
<feature type="chain" id="PRO_5024437486" evidence="1">
    <location>
        <begin position="28"/>
        <end position="180"/>
    </location>
</feature>
<evidence type="ECO:0000313" key="3">
    <source>
        <dbReference type="Proteomes" id="UP000326396"/>
    </source>
</evidence>
<accession>A0A5N6M1D8</accession>
<name>A0A5N6M1D8_9ASTR</name>
<sequence>MALLVTKSTFLLLIITLAFSSHGVVKARFFRSVFKSFGGNKVPIMHTEVNPVPRNKGYPETKGLDETPTPNVSKTTGVDLAIQFFGPPVVKGFRWGWKATRYYLKIVDMCEKYQQLLKPYCIPQSYSLRPDCVLKCIVVTSMNTTVDNTPTSCYDSCDDPVEAKCDETLTDYECSKLING</sequence>
<dbReference type="Proteomes" id="UP000326396">
    <property type="component" value="Linkage Group LG7"/>
</dbReference>
<reference evidence="2 3" key="1">
    <citation type="submission" date="2019-05" db="EMBL/GenBank/DDBJ databases">
        <title>Mikania micrantha, genome provides insights into the molecular mechanism of rapid growth.</title>
        <authorList>
            <person name="Liu B."/>
        </authorList>
    </citation>
    <scope>NUCLEOTIDE SEQUENCE [LARGE SCALE GENOMIC DNA]</scope>
    <source>
        <strain evidence="2">NLD-2019</strain>
        <tissue evidence="2">Leaf</tissue>
    </source>
</reference>
<dbReference type="EMBL" id="SZYD01000017">
    <property type="protein sequence ID" value="KAD3066763.1"/>
    <property type="molecule type" value="Genomic_DNA"/>
</dbReference>